<dbReference type="AlphaFoldDB" id="J9BWG6"/>
<reference evidence="1" key="1">
    <citation type="journal article" date="2012" name="PLoS ONE">
        <title>Gene sets for utilization of primary and secondary nutrition supplies in the distal gut of endangered iberian lynx.</title>
        <authorList>
            <person name="Alcaide M."/>
            <person name="Messina E."/>
            <person name="Richter M."/>
            <person name="Bargiela R."/>
            <person name="Peplies J."/>
            <person name="Huws S.A."/>
            <person name="Newbold C.J."/>
            <person name="Golyshin P.N."/>
            <person name="Simon M.A."/>
            <person name="Lopez G."/>
            <person name="Yakimov M.M."/>
            <person name="Ferrer M."/>
        </authorList>
    </citation>
    <scope>NUCLEOTIDE SEQUENCE</scope>
</reference>
<name>J9BWG6_9ZZZZ</name>
<sequence length="24" mass="2696">YNNKAATSILREIEVAAYWNQAIG</sequence>
<comment type="caution">
    <text evidence="1">The sequence shown here is derived from an EMBL/GenBank/DDBJ whole genome shotgun (WGS) entry which is preliminary data.</text>
</comment>
<proteinExistence type="predicted"/>
<feature type="non-terminal residue" evidence="1">
    <location>
        <position position="1"/>
    </location>
</feature>
<gene>
    <name evidence="1" type="ORF">EVA_19975</name>
</gene>
<organism evidence="1">
    <name type="scientific">gut metagenome</name>
    <dbReference type="NCBI Taxonomy" id="749906"/>
    <lineage>
        <taxon>unclassified sequences</taxon>
        <taxon>metagenomes</taxon>
        <taxon>organismal metagenomes</taxon>
    </lineage>
</organism>
<accession>J9BWG6</accession>
<protein>
    <submittedName>
        <fullName evidence="1">Uncharacterized protein</fullName>
    </submittedName>
</protein>
<dbReference type="EMBL" id="AMCI01007864">
    <property type="protein sequence ID" value="EJW91915.1"/>
    <property type="molecule type" value="Genomic_DNA"/>
</dbReference>
<evidence type="ECO:0000313" key="1">
    <source>
        <dbReference type="EMBL" id="EJW91915.1"/>
    </source>
</evidence>